<dbReference type="EMBL" id="KI670310">
    <property type="protein sequence ID" value="ETL50663.1"/>
    <property type="molecule type" value="Genomic_DNA"/>
</dbReference>
<dbReference type="PANTHER" id="PTHR11592">
    <property type="entry name" value="GLUTATHIONE PEROXIDASE"/>
    <property type="match status" value="1"/>
</dbReference>
<accession>W2JYD6</accession>
<feature type="region of interest" description="Disordered" evidence="5">
    <location>
        <begin position="68"/>
        <end position="162"/>
    </location>
</feature>
<sequence length="561" mass="63245">MSELQGRVFARQTAFNALAEDLREQTAAAQTYLTEKKAEIFTVHHSALVKVPQSVRGKELVDFLDKWLTPEEEKAEEETTAEPEKKEEAATEEKEAPKADEEAPKAEEEAPKTEEEAPKAEEEAKAEEETPKEETEAAKTEEAPKEAKKEDKKKEKKVETPSPFRARAKEIAEALVLSGFITSYKDRVKNYLAEAPKEYVTDNELFVPLSEAITESKDTAVWNVVDGAIYASQLKRKAGVFSAFTQGKDVYVVANEKTSKIYFFESDVARTLLAEYAAADGFVQFDNAHFQYGVKLVYGDKFELLNLLTKEGQEAFLNTLLNVGVQYREVYNLAAEEAKSFYELKDFDMDKKEVSMEDYKGKVVLVVNVSSKCGLTPTNYPELQQLHEKYQEEGLVVLGFPCNQFAGQEPGTHEEILEFVKQYNVTFPLFEKHDVNGSNARPVFTYLKAKLPGTFGNYIKWNFTKFLVDRNGQPYKRYAPKDLPLSFEEDIKELLAKAPEPEKAEEETKEEVASAKSDEDTVEKETTEDKTEKKEEAATEEVATKEEAVKSDDVAVAVTAP</sequence>
<dbReference type="InterPro" id="IPR029759">
    <property type="entry name" value="GPX_AS"/>
</dbReference>
<gene>
    <name evidence="7" type="ORF">L915_00132</name>
    <name evidence="8" type="ORF">L916_00126</name>
</gene>
<dbReference type="Proteomes" id="UP000053236">
    <property type="component" value="Unassembled WGS sequence"/>
</dbReference>
<dbReference type="SUPFAM" id="SSF52833">
    <property type="entry name" value="Thioredoxin-like"/>
    <property type="match status" value="1"/>
</dbReference>
<reference evidence="8 9" key="2">
    <citation type="submission" date="2013-11" db="EMBL/GenBank/DDBJ databases">
        <title>The Genome Sequence of Phytophthora parasitica CJ05E6.</title>
        <authorList>
            <consortium name="The Broad Institute Genomics Platform"/>
            <person name="Russ C."/>
            <person name="Tyler B."/>
            <person name="Panabieres F."/>
            <person name="Shan W."/>
            <person name="Tripathy S."/>
            <person name="Grunwald N."/>
            <person name="Machado M."/>
            <person name="Johnson C.S."/>
            <person name="Arredondo F."/>
            <person name="Hong C."/>
            <person name="Coffey M."/>
            <person name="Young S.K."/>
            <person name="Zeng Q."/>
            <person name="Gargeya S."/>
            <person name="Fitzgerald M."/>
            <person name="Abouelleil A."/>
            <person name="Alvarado L."/>
            <person name="Chapman S.B."/>
            <person name="Gainer-Dewar J."/>
            <person name="Goldberg J."/>
            <person name="Griggs A."/>
            <person name="Gujja S."/>
            <person name="Hansen M."/>
            <person name="Howarth C."/>
            <person name="Imamovic A."/>
            <person name="Ireland A."/>
            <person name="Larimer J."/>
            <person name="McCowan C."/>
            <person name="Murphy C."/>
            <person name="Pearson M."/>
            <person name="Poon T.W."/>
            <person name="Priest M."/>
            <person name="Roberts A."/>
            <person name="Saif S."/>
            <person name="Shea T."/>
            <person name="Sykes S."/>
            <person name="Wortman J."/>
            <person name="Nusbaum C."/>
            <person name="Birren B."/>
        </authorList>
    </citation>
    <scope>NUCLEOTIDE SEQUENCE [LARGE SCALE GENOMIC DNA]</scope>
    <source>
        <strain evidence="8 9">CJ05E6</strain>
    </source>
</reference>
<dbReference type="GO" id="GO:0004601">
    <property type="term" value="F:peroxidase activity"/>
    <property type="evidence" value="ECO:0007669"/>
    <property type="project" value="UniProtKB-KW"/>
</dbReference>
<evidence type="ECO:0000313" key="8">
    <source>
        <dbReference type="EMBL" id="ETL50663.1"/>
    </source>
</evidence>
<dbReference type="InterPro" id="IPR036249">
    <property type="entry name" value="Thioredoxin-like_sf"/>
</dbReference>
<evidence type="ECO:0000259" key="6">
    <source>
        <dbReference type="PROSITE" id="PS51352"/>
    </source>
</evidence>
<keyword evidence="3 4" id="KW-0560">Oxidoreductase</keyword>
<dbReference type="InterPro" id="IPR013766">
    <property type="entry name" value="Thioredoxin_domain"/>
</dbReference>
<evidence type="ECO:0000256" key="4">
    <source>
        <dbReference type="RuleBase" id="RU000499"/>
    </source>
</evidence>
<dbReference type="PROSITE" id="PS51352">
    <property type="entry name" value="THIOREDOXIN_2"/>
    <property type="match status" value="1"/>
</dbReference>
<name>W2JYD6_PHYNI</name>
<dbReference type="AlphaFoldDB" id="W2JYD6"/>
<protein>
    <recommendedName>
        <fullName evidence="4">Glutathione peroxidase</fullName>
    </recommendedName>
</protein>
<evidence type="ECO:0000256" key="5">
    <source>
        <dbReference type="SAM" id="MobiDB-lite"/>
    </source>
</evidence>
<evidence type="ECO:0000313" key="9">
    <source>
        <dbReference type="Proteomes" id="UP000053864"/>
    </source>
</evidence>
<proteinExistence type="inferred from homology"/>
<dbReference type="Pfam" id="PF00255">
    <property type="entry name" value="GSHPx"/>
    <property type="match status" value="1"/>
</dbReference>
<dbReference type="CDD" id="cd00340">
    <property type="entry name" value="GSH_Peroxidase"/>
    <property type="match status" value="1"/>
</dbReference>
<evidence type="ECO:0000256" key="2">
    <source>
        <dbReference type="ARBA" id="ARBA00022559"/>
    </source>
</evidence>
<dbReference type="InterPro" id="IPR000889">
    <property type="entry name" value="Glutathione_peroxidase"/>
</dbReference>
<reference evidence="7" key="1">
    <citation type="submission" date="2013-11" db="EMBL/GenBank/DDBJ databases">
        <title>The Genome Sequence of Phytophthora parasitica CJ02B3.</title>
        <authorList>
            <consortium name="The Broad Institute Genomics Platform"/>
            <person name="Russ C."/>
            <person name="Tyler B."/>
            <person name="Panabieres F."/>
            <person name="Shan W."/>
            <person name="Tripathy S."/>
            <person name="Grunwald N."/>
            <person name="Machado M."/>
            <person name="Johnson C.S."/>
            <person name="Arredondo F."/>
            <person name="Hong C."/>
            <person name="Coffey M."/>
            <person name="Young S.K."/>
            <person name="Zeng Q."/>
            <person name="Gargeya S."/>
            <person name="Fitzgerald M."/>
            <person name="Abouelleil A."/>
            <person name="Alvarado L."/>
            <person name="Chapman S.B."/>
            <person name="Gainer-Dewar J."/>
            <person name="Goldberg J."/>
            <person name="Griggs A."/>
            <person name="Gujja S."/>
            <person name="Hansen M."/>
            <person name="Howarth C."/>
            <person name="Imamovic A."/>
            <person name="Ireland A."/>
            <person name="Larimer J."/>
            <person name="McCowan C."/>
            <person name="Murphy C."/>
            <person name="Pearson M."/>
            <person name="Poon T.W."/>
            <person name="Priest M."/>
            <person name="Roberts A."/>
            <person name="Saif S."/>
            <person name="Shea T."/>
            <person name="Sykes S."/>
            <person name="Wortman J."/>
            <person name="Nusbaum C."/>
            <person name="Birren B."/>
        </authorList>
    </citation>
    <scope>NUCLEOTIDE SEQUENCE [LARGE SCALE GENOMIC DNA]</scope>
    <source>
        <strain evidence="7">CJ02B3</strain>
    </source>
</reference>
<dbReference type="VEuPathDB" id="FungiDB:PPTG_00110"/>
<feature type="compositionally biased region" description="Basic and acidic residues" evidence="5">
    <location>
        <begin position="510"/>
        <end position="553"/>
    </location>
</feature>
<evidence type="ECO:0000256" key="1">
    <source>
        <dbReference type="ARBA" id="ARBA00006926"/>
    </source>
</evidence>
<dbReference type="PROSITE" id="PS00763">
    <property type="entry name" value="GLUTATHIONE_PEROXID_2"/>
    <property type="match status" value="1"/>
</dbReference>
<evidence type="ECO:0000313" key="7">
    <source>
        <dbReference type="EMBL" id="ETK97304.1"/>
    </source>
</evidence>
<dbReference type="InterPro" id="IPR029760">
    <property type="entry name" value="GPX_CS"/>
</dbReference>
<dbReference type="PROSITE" id="PS51355">
    <property type="entry name" value="GLUTATHIONE_PEROXID_3"/>
    <property type="match status" value="1"/>
</dbReference>
<dbReference type="Gene3D" id="3.40.30.10">
    <property type="entry name" value="Glutaredoxin"/>
    <property type="match status" value="1"/>
</dbReference>
<feature type="compositionally biased region" description="Basic and acidic residues" evidence="5">
    <location>
        <begin position="82"/>
        <end position="159"/>
    </location>
</feature>
<dbReference type="PRINTS" id="PR01011">
    <property type="entry name" value="GLUTPROXDASE"/>
</dbReference>
<dbReference type="EMBL" id="KI683848">
    <property type="protein sequence ID" value="ETK97304.1"/>
    <property type="molecule type" value="Genomic_DNA"/>
</dbReference>
<organism evidence="8 9">
    <name type="scientific">Phytophthora nicotianae</name>
    <name type="common">Potato buckeye rot agent</name>
    <name type="synonym">Phytophthora parasitica</name>
    <dbReference type="NCBI Taxonomy" id="4792"/>
    <lineage>
        <taxon>Eukaryota</taxon>
        <taxon>Sar</taxon>
        <taxon>Stramenopiles</taxon>
        <taxon>Oomycota</taxon>
        <taxon>Peronosporomycetes</taxon>
        <taxon>Peronosporales</taxon>
        <taxon>Peronosporaceae</taxon>
        <taxon>Phytophthora</taxon>
    </lineage>
</organism>
<feature type="region of interest" description="Disordered" evidence="5">
    <location>
        <begin position="498"/>
        <end position="561"/>
    </location>
</feature>
<dbReference type="Proteomes" id="UP000053864">
    <property type="component" value="Unassembled WGS sequence"/>
</dbReference>
<dbReference type="PANTHER" id="PTHR11592:SF78">
    <property type="entry name" value="GLUTATHIONE PEROXIDASE"/>
    <property type="match status" value="1"/>
</dbReference>
<dbReference type="PROSITE" id="PS00460">
    <property type="entry name" value="GLUTATHIONE_PEROXID_1"/>
    <property type="match status" value="1"/>
</dbReference>
<dbReference type="FunFam" id="3.40.30.10:FF:000010">
    <property type="entry name" value="Glutathione peroxidase"/>
    <property type="match status" value="1"/>
</dbReference>
<keyword evidence="2 4" id="KW-0575">Peroxidase</keyword>
<comment type="similarity">
    <text evidence="1 4">Belongs to the glutathione peroxidase family.</text>
</comment>
<dbReference type="GO" id="GO:0006979">
    <property type="term" value="P:response to oxidative stress"/>
    <property type="evidence" value="ECO:0007669"/>
    <property type="project" value="InterPro"/>
</dbReference>
<evidence type="ECO:0000256" key="3">
    <source>
        <dbReference type="ARBA" id="ARBA00023002"/>
    </source>
</evidence>
<feature type="domain" description="Thioredoxin" evidence="6">
    <location>
        <begin position="332"/>
        <end position="504"/>
    </location>
</feature>